<accession>A0ABU1RQH0</accession>
<keyword evidence="3" id="KW-1185">Reference proteome</keyword>
<keyword evidence="1" id="KW-1133">Transmembrane helix</keyword>
<gene>
    <name evidence="2" type="ORF">J2W94_001279</name>
</gene>
<comment type="caution">
    <text evidence="2">The sequence shown here is derived from an EMBL/GenBank/DDBJ whole genome shotgun (WGS) entry which is preliminary data.</text>
</comment>
<dbReference type="RefSeq" id="WP_310091261.1">
    <property type="nucleotide sequence ID" value="NZ_JAVDTT010000001.1"/>
</dbReference>
<keyword evidence="1" id="KW-0472">Membrane</keyword>
<dbReference type="EMBL" id="JAVDTT010000001">
    <property type="protein sequence ID" value="MDR6841015.1"/>
    <property type="molecule type" value="Genomic_DNA"/>
</dbReference>
<organism evidence="2 3">
    <name type="scientific">Pseudoxanthomonas sacheonensis</name>
    <dbReference type="NCBI Taxonomy" id="443615"/>
    <lineage>
        <taxon>Bacteria</taxon>
        <taxon>Pseudomonadati</taxon>
        <taxon>Pseudomonadota</taxon>
        <taxon>Gammaproteobacteria</taxon>
        <taxon>Lysobacterales</taxon>
        <taxon>Lysobacteraceae</taxon>
        <taxon>Pseudoxanthomonas</taxon>
    </lineage>
</organism>
<proteinExistence type="predicted"/>
<name>A0ABU1RQH0_9GAMM</name>
<dbReference type="Proteomes" id="UP001254759">
    <property type="component" value="Unassembled WGS sequence"/>
</dbReference>
<feature type="transmembrane region" description="Helical" evidence="1">
    <location>
        <begin position="56"/>
        <end position="77"/>
    </location>
</feature>
<keyword evidence="1" id="KW-0812">Transmembrane</keyword>
<evidence type="ECO:0000313" key="3">
    <source>
        <dbReference type="Proteomes" id="UP001254759"/>
    </source>
</evidence>
<feature type="transmembrane region" description="Helical" evidence="1">
    <location>
        <begin position="31"/>
        <end position="49"/>
    </location>
</feature>
<sequence>MFLVIVIAAVVLLGVLPIMLGARIVKAKNTGFNTAFLAAVCLGILSFALDSFVSNPILSAAISTALGTILLTLILGTSLWRGFAVSLIVAAVQIGAITVMAHLVAT</sequence>
<feature type="transmembrane region" description="Helical" evidence="1">
    <location>
        <begin position="83"/>
        <end position="105"/>
    </location>
</feature>
<reference evidence="2 3" key="1">
    <citation type="submission" date="2023-07" db="EMBL/GenBank/DDBJ databases">
        <title>Sorghum-associated microbial communities from plants grown in Nebraska, USA.</title>
        <authorList>
            <person name="Schachtman D."/>
        </authorList>
    </citation>
    <scope>NUCLEOTIDE SEQUENCE [LARGE SCALE GENOMIC DNA]</scope>
    <source>
        <strain evidence="2 3">BE107</strain>
    </source>
</reference>
<evidence type="ECO:0008006" key="4">
    <source>
        <dbReference type="Google" id="ProtNLM"/>
    </source>
</evidence>
<evidence type="ECO:0000313" key="2">
    <source>
        <dbReference type="EMBL" id="MDR6841015.1"/>
    </source>
</evidence>
<evidence type="ECO:0000256" key="1">
    <source>
        <dbReference type="SAM" id="Phobius"/>
    </source>
</evidence>
<protein>
    <recommendedName>
        <fullName evidence="4">ABC transporter permease</fullName>
    </recommendedName>
</protein>